<evidence type="ECO:0000256" key="1">
    <source>
        <dbReference type="ARBA" id="ARBA00010197"/>
    </source>
</evidence>
<dbReference type="Pfam" id="PF00348">
    <property type="entry name" value="polyprenyl_synt"/>
    <property type="match status" value="1"/>
</dbReference>
<comment type="caution">
    <text evidence="7">The sequence shown here is derived from an EMBL/GenBank/DDBJ whole genome shotgun (WGS) entry which is preliminary data.</text>
</comment>
<dbReference type="SFLD" id="SFLDS00005">
    <property type="entry name" value="Isoprenoid_Synthase_Type_I"/>
    <property type="match status" value="1"/>
</dbReference>
<dbReference type="GO" id="GO:0046872">
    <property type="term" value="F:metal ion binding"/>
    <property type="evidence" value="ECO:0007669"/>
    <property type="project" value="UniProtKB-KW"/>
</dbReference>
<proteinExistence type="inferred from homology"/>
<dbReference type="AlphaFoldDB" id="A0A7J6MI61"/>
<feature type="region of interest" description="Disordered" evidence="5">
    <location>
        <begin position="220"/>
        <end position="264"/>
    </location>
</feature>
<feature type="compositionally biased region" description="Basic and acidic residues" evidence="5">
    <location>
        <begin position="220"/>
        <end position="239"/>
    </location>
</feature>
<feature type="compositionally biased region" description="Basic and acidic residues" evidence="5">
    <location>
        <begin position="21"/>
        <end position="49"/>
    </location>
</feature>
<evidence type="ECO:0000259" key="6">
    <source>
        <dbReference type="Pfam" id="PF02731"/>
    </source>
</evidence>
<keyword evidence="3" id="KW-0460">Magnesium</keyword>
<dbReference type="Pfam" id="PF02731">
    <property type="entry name" value="SKIP_SNW"/>
    <property type="match status" value="1"/>
</dbReference>
<feature type="coiled-coil region" evidence="4">
    <location>
        <begin position="733"/>
        <end position="760"/>
    </location>
</feature>
<dbReference type="SUPFAM" id="SSF48576">
    <property type="entry name" value="Terpenoid synthases"/>
    <property type="match status" value="1"/>
</dbReference>
<dbReference type="Proteomes" id="UP000570595">
    <property type="component" value="Unassembled WGS sequence"/>
</dbReference>
<evidence type="ECO:0000256" key="3">
    <source>
        <dbReference type="ARBA" id="ARBA00022842"/>
    </source>
</evidence>
<feature type="region of interest" description="Disordered" evidence="5">
    <location>
        <begin position="1"/>
        <end position="49"/>
    </location>
</feature>
<dbReference type="GO" id="GO:0004659">
    <property type="term" value="F:prenyltransferase activity"/>
    <property type="evidence" value="ECO:0007669"/>
    <property type="project" value="InterPro"/>
</dbReference>
<feature type="region of interest" description="Disordered" evidence="5">
    <location>
        <begin position="116"/>
        <end position="145"/>
    </location>
</feature>
<feature type="compositionally biased region" description="Pro residues" evidence="5">
    <location>
        <begin position="129"/>
        <end position="141"/>
    </location>
</feature>
<dbReference type="OrthoDB" id="10257492at2759"/>
<comment type="similarity">
    <text evidence="1">Belongs to the SNW family.</text>
</comment>
<feature type="region of interest" description="Disordered" evidence="5">
    <location>
        <begin position="278"/>
        <end position="297"/>
    </location>
</feature>
<reference evidence="7 8" key="1">
    <citation type="submission" date="2020-04" db="EMBL/GenBank/DDBJ databases">
        <title>Perkinsus olseni comparative genomics.</title>
        <authorList>
            <person name="Bogema D.R."/>
        </authorList>
    </citation>
    <scope>NUCLEOTIDE SEQUENCE [LARGE SCALE GENOMIC DNA]</scope>
    <source>
        <strain evidence="7">ATCC PRA-179</strain>
    </source>
</reference>
<evidence type="ECO:0000256" key="2">
    <source>
        <dbReference type="ARBA" id="ARBA00022723"/>
    </source>
</evidence>
<evidence type="ECO:0000256" key="5">
    <source>
        <dbReference type="SAM" id="MobiDB-lite"/>
    </source>
</evidence>
<evidence type="ECO:0000256" key="4">
    <source>
        <dbReference type="SAM" id="Coils"/>
    </source>
</evidence>
<dbReference type="PROSITE" id="PS00723">
    <property type="entry name" value="POLYPRENYL_SYNTHASE_1"/>
    <property type="match status" value="1"/>
</dbReference>
<dbReference type="GO" id="GO:0000398">
    <property type="term" value="P:mRNA splicing, via spliceosome"/>
    <property type="evidence" value="ECO:0007669"/>
    <property type="project" value="InterPro"/>
</dbReference>
<organism evidence="7 8">
    <name type="scientific">Perkinsus olseni</name>
    <name type="common">Perkinsus atlanticus</name>
    <dbReference type="NCBI Taxonomy" id="32597"/>
    <lineage>
        <taxon>Eukaryota</taxon>
        <taxon>Sar</taxon>
        <taxon>Alveolata</taxon>
        <taxon>Perkinsozoa</taxon>
        <taxon>Perkinsea</taxon>
        <taxon>Perkinsida</taxon>
        <taxon>Perkinsidae</taxon>
        <taxon>Perkinsus</taxon>
    </lineage>
</organism>
<dbReference type="CDD" id="cd00685">
    <property type="entry name" value="Trans_IPPS_HT"/>
    <property type="match status" value="1"/>
</dbReference>
<evidence type="ECO:0000313" key="8">
    <source>
        <dbReference type="Proteomes" id="UP000570595"/>
    </source>
</evidence>
<feature type="region of interest" description="Disordered" evidence="5">
    <location>
        <begin position="374"/>
        <end position="403"/>
    </location>
</feature>
<accession>A0A7J6MI61</accession>
<name>A0A7J6MI61_PEROL</name>
<dbReference type="InterPro" id="IPR000092">
    <property type="entry name" value="Polyprenyl_synt"/>
</dbReference>
<dbReference type="EMBL" id="JABAHT010000002">
    <property type="protein sequence ID" value="KAF4671312.1"/>
    <property type="molecule type" value="Genomic_DNA"/>
</dbReference>
<dbReference type="Gene3D" id="1.10.600.10">
    <property type="entry name" value="Farnesyl Diphosphate Synthase"/>
    <property type="match status" value="1"/>
</dbReference>
<dbReference type="InterPro" id="IPR017862">
    <property type="entry name" value="SKI-int_prot_SKIP"/>
</dbReference>
<gene>
    <name evidence="7" type="primary">SNW1</name>
    <name evidence="7" type="ORF">FOZ61_003246</name>
</gene>
<dbReference type="GO" id="GO:0005681">
    <property type="term" value="C:spliceosomal complex"/>
    <property type="evidence" value="ECO:0007669"/>
    <property type="project" value="InterPro"/>
</dbReference>
<dbReference type="InterPro" id="IPR008949">
    <property type="entry name" value="Isoprenoid_synthase_dom_sf"/>
</dbReference>
<feature type="compositionally biased region" description="Basic and acidic residues" evidence="5">
    <location>
        <begin position="254"/>
        <end position="264"/>
    </location>
</feature>
<dbReference type="InterPro" id="IPR004015">
    <property type="entry name" value="SKI-int_prot_SKIP_SNW-dom"/>
</dbReference>
<evidence type="ECO:0000313" key="7">
    <source>
        <dbReference type="EMBL" id="KAF4671312.1"/>
    </source>
</evidence>
<keyword evidence="2" id="KW-0479">Metal-binding</keyword>
<feature type="domain" description="SKI-interacting protein SKIP SNW" evidence="6">
    <location>
        <begin position="86"/>
        <end position="245"/>
    </location>
</feature>
<keyword evidence="4" id="KW-0175">Coiled coil</keyword>
<feature type="coiled-coil region" evidence="4">
    <location>
        <begin position="325"/>
        <end position="352"/>
    </location>
</feature>
<dbReference type="GO" id="GO:0008299">
    <property type="term" value="P:isoprenoid biosynthetic process"/>
    <property type="evidence" value="ECO:0007669"/>
    <property type="project" value="InterPro"/>
</dbReference>
<dbReference type="PANTHER" id="PTHR12096">
    <property type="entry name" value="NUCLEAR PROTEIN SKIP-RELATED"/>
    <property type="match status" value="1"/>
</dbReference>
<protein>
    <submittedName>
        <fullName evidence="7">SNW domain-containing protein 1</fullName>
    </submittedName>
</protein>
<sequence length="809" mass="91062">MSIVRASDNSIKQALARHQHKPGDLKERWTPETSLDRPDALELKKNTDDTRSALEAVLAQRIGQADTTRQHLSGANDAQRKLANAQYLRYTPSKDAPGRNPNIKQRVIKVVEVQKDPMEPPKFRHHKVPAPPSEPPPPVLRSPPKKLTKEDQAMWKIPPCVSNWKNAKGYVIPLDKRIAADGRGLQDVTVSERHAQFAEDLYIAETKARQEIRIRNELAKQKATREQESEEQKLRDLAAKARRSRTNAFAGGRSGREEVEDYRKQDEARAEVMRETLREHRMEKAGRNKQGRDRDEERDISELIALGKQAMLLVIADRSSANKIYQYDAKRLEQAREEYDRAEEKAGGSSNSAAAVYQRQAPVQFEAAGDQDQFGLSGLLDDDDEPQQQQKSQSSKRSRGGKCRGAIERGFGLELVPAMSMQAGISSLIMVTATAAAALFSPVHADSTRQMFLDAYPGVRDTVLRGIGSYLTEGGLGADDDVHVGVCNYFEKCINYNCLGGKMTRGMTVVATYVALCGEFCDHVKDAITIGWGVEFLQASFLMFDDVMDQSETRRGSTCWYKLPEVSMPNSLNDVVFIENAVYTLLIEATTFDPEIKLSVMRLCHDITLRTIVGQHLDLNSVRPEDVTVDLSRYTMERYWAITAYKTAYYSFWLPVALGMAMARFPKDDPDYQRTKEACITLGNYFQAQDDILDVFADPKVIGKVGTDISESKCSYVFLKARELLETEGSCQSKALLSRLNELYQKRSKTEEEVAEVKSIFTKSGVKQAFERFEEEEKAKIDRLSQGISNPGLRRIIEGLTSKIYHRGK</sequence>
<dbReference type="InterPro" id="IPR033749">
    <property type="entry name" value="Polyprenyl_synt_CS"/>
</dbReference>